<feature type="region of interest" description="Disordered" evidence="1">
    <location>
        <begin position="13"/>
        <end position="64"/>
    </location>
</feature>
<evidence type="ECO:0000313" key="3">
    <source>
        <dbReference type="RefSeq" id="XP_021849200.1"/>
    </source>
</evidence>
<dbReference type="RefSeq" id="XP_021849200.1">
    <property type="nucleotide sequence ID" value="XM_021993508.2"/>
</dbReference>
<keyword evidence="2" id="KW-1185">Reference proteome</keyword>
<dbReference type="OrthoDB" id="1695907at2759"/>
<gene>
    <name evidence="3" type="primary">LOC110788877</name>
</gene>
<feature type="compositionally biased region" description="Acidic residues" evidence="1">
    <location>
        <begin position="136"/>
        <end position="175"/>
    </location>
</feature>
<dbReference type="GO" id="GO:0007142">
    <property type="term" value="P:male meiosis II"/>
    <property type="evidence" value="ECO:0007669"/>
    <property type="project" value="InterPro"/>
</dbReference>
<reference evidence="3" key="2">
    <citation type="submission" date="2025-08" db="UniProtKB">
        <authorList>
            <consortium name="RefSeq"/>
        </authorList>
    </citation>
    <scope>IDENTIFICATION</scope>
    <source>
        <tissue evidence="3">Leaf</tissue>
    </source>
</reference>
<evidence type="ECO:0000313" key="2">
    <source>
        <dbReference type="Proteomes" id="UP000813463"/>
    </source>
</evidence>
<name>A0A9R0IIE0_SPIOL</name>
<sequence length="234" mass="27066">MGWTVFACFGCPNKRKRPKTPSKFGSKNRRRIRGYEPLQSDIPKELNESTPLGSLREKQKDEPKARIRKKVRFNLEVVTYEPLISQEDEHDDYNRGEKGGKETDQATVAVEGCLIYTPLSKTVSTESNYRYNSCYDGEDEYDEDEDECQITDDDDDEDEDEDEDYEDDDDDDDGCTIDPRIIYYNKVTDELRDCSSVPLVSSATNARLRSHYIVPVLNPIENLSQWKTVKTRKC</sequence>
<protein>
    <submittedName>
        <fullName evidence="3">Uncharacterized protein</fullName>
    </submittedName>
</protein>
<organism evidence="2 3">
    <name type="scientific">Spinacia oleracea</name>
    <name type="common">Spinach</name>
    <dbReference type="NCBI Taxonomy" id="3562"/>
    <lineage>
        <taxon>Eukaryota</taxon>
        <taxon>Viridiplantae</taxon>
        <taxon>Streptophyta</taxon>
        <taxon>Embryophyta</taxon>
        <taxon>Tracheophyta</taxon>
        <taxon>Spermatophyta</taxon>
        <taxon>Magnoliopsida</taxon>
        <taxon>eudicotyledons</taxon>
        <taxon>Gunneridae</taxon>
        <taxon>Pentapetalae</taxon>
        <taxon>Caryophyllales</taxon>
        <taxon>Chenopodiaceae</taxon>
        <taxon>Chenopodioideae</taxon>
        <taxon>Anserineae</taxon>
        <taxon>Spinacia</taxon>
    </lineage>
</organism>
<evidence type="ECO:0000256" key="1">
    <source>
        <dbReference type="SAM" id="MobiDB-lite"/>
    </source>
</evidence>
<dbReference type="InterPro" id="IPR039300">
    <property type="entry name" value="JASON"/>
</dbReference>
<reference evidence="2" key="1">
    <citation type="journal article" date="2021" name="Nat. Commun.">
        <title>Genomic analyses provide insights into spinach domestication and the genetic basis of agronomic traits.</title>
        <authorList>
            <person name="Cai X."/>
            <person name="Sun X."/>
            <person name="Xu C."/>
            <person name="Sun H."/>
            <person name="Wang X."/>
            <person name="Ge C."/>
            <person name="Zhang Z."/>
            <person name="Wang Q."/>
            <person name="Fei Z."/>
            <person name="Jiao C."/>
            <person name="Wang Q."/>
        </authorList>
    </citation>
    <scope>NUCLEOTIDE SEQUENCE [LARGE SCALE GENOMIC DNA]</scope>
    <source>
        <strain evidence="2">cv. Varoflay</strain>
    </source>
</reference>
<dbReference type="GeneID" id="110788877"/>
<dbReference type="AlphaFoldDB" id="A0A9R0IIE0"/>
<proteinExistence type="predicted"/>
<feature type="region of interest" description="Disordered" evidence="1">
    <location>
        <begin position="134"/>
        <end position="177"/>
    </location>
</feature>
<dbReference type="PANTHER" id="PTHR33318">
    <property type="entry name" value="ASPARTYL/GLUTAMYL-TRNA(ASN/GLN) AMIDOTRANSFERASE SUBUNIT"/>
    <property type="match status" value="1"/>
</dbReference>
<dbReference type="KEGG" id="soe:110788877"/>
<accession>A0A9R0IIE0</accession>
<feature type="compositionally biased region" description="Basic and acidic residues" evidence="1">
    <location>
        <begin position="55"/>
        <end position="64"/>
    </location>
</feature>
<feature type="compositionally biased region" description="Basic residues" evidence="1">
    <location>
        <begin position="13"/>
        <end position="32"/>
    </location>
</feature>
<dbReference type="Proteomes" id="UP000813463">
    <property type="component" value="Chromosome 3"/>
</dbReference>
<dbReference type="PANTHER" id="PTHR33318:SF4">
    <property type="entry name" value="OS04G0511700 PROTEIN"/>
    <property type="match status" value="1"/>
</dbReference>